<proteinExistence type="predicted"/>
<keyword evidence="2" id="KW-0285">Flavoprotein</keyword>
<evidence type="ECO:0000313" key="7">
    <source>
        <dbReference type="EMBL" id="OQE84243.1"/>
    </source>
</evidence>
<name>A0A1V6YAC5_PENNA</name>
<dbReference type="InterPro" id="IPR037350">
    <property type="entry name" value="LMO_FMN"/>
</dbReference>
<evidence type="ECO:0000313" key="8">
    <source>
        <dbReference type="Proteomes" id="UP000191691"/>
    </source>
</evidence>
<dbReference type="InterPro" id="IPR037396">
    <property type="entry name" value="FMN_HAD"/>
</dbReference>
<accession>A0A1V6YAC5</accession>
<feature type="region of interest" description="Disordered" evidence="5">
    <location>
        <begin position="994"/>
        <end position="1045"/>
    </location>
</feature>
<dbReference type="PROSITE" id="PS00557">
    <property type="entry name" value="FMN_HYDROXY_ACID_DH_1"/>
    <property type="match status" value="1"/>
</dbReference>
<dbReference type="Pfam" id="PF01070">
    <property type="entry name" value="FMN_dh"/>
    <property type="match status" value="1"/>
</dbReference>
<dbReference type="OMA" id="SWKVHKG"/>
<dbReference type="InterPro" id="IPR013785">
    <property type="entry name" value="Aldolase_TIM"/>
</dbReference>
<organism evidence="7 8">
    <name type="scientific">Penicillium nalgiovense</name>
    <dbReference type="NCBI Taxonomy" id="60175"/>
    <lineage>
        <taxon>Eukaryota</taxon>
        <taxon>Fungi</taxon>
        <taxon>Dikarya</taxon>
        <taxon>Ascomycota</taxon>
        <taxon>Pezizomycotina</taxon>
        <taxon>Eurotiomycetes</taxon>
        <taxon>Eurotiomycetidae</taxon>
        <taxon>Eurotiales</taxon>
        <taxon>Aspergillaceae</taxon>
        <taxon>Penicillium</taxon>
    </lineage>
</organism>
<reference evidence="8" key="1">
    <citation type="journal article" date="2017" name="Nat. Microbiol.">
        <title>Global analysis of biosynthetic gene clusters reveals vast potential of secondary metabolite production in Penicillium species.</title>
        <authorList>
            <person name="Nielsen J.C."/>
            <person name="Grijseels S."/>
            <person name="Prigent S."/>
            <person name="Ji B."/>
            <person name="Dainat J."/>
            <person name="Nielsen K.F."/>
            <person name="Frisvad J.C."/>
            <person name="Workman M."/>
            <person name="Nielsen J."/>
        </authorList>
    </citation>
    <scope>NUCLEOTIDE SEQUENCE [LARGE SCALE GENOMIC DNA]</scope>
    <source>
        <strain evidence="8">IBT 13039</strain>
    </source>
</reference>
<evidence type="ECO:0000256" key="3">
    <source>
        <dbReference type="ARBA" id="ARBA00022643"/>
    </source>
</evidence>
<evidence type="ECO:0000256" key="4">
    <source>
        <dbReference type="ARBA" id="ARBA00023002"/>
    </source>
</evidence>
<dbReference type="FunFam" id="3.20.20.70:FF:000132">
    <property type="entry name" value="FMN dependent dehydrogenase"/>
    <property type="match status" value="1"/>
</dbReference>
<dbReference type="CDD" id="cd00519">
    <property type="entry name" value="Lipase_3"/>
    <property type="match status" value="1"/>
</dbReference>
<evidence type="ECO:0000256" key="2">
    <source>
        <dbReference type="ARBA" id="ARBA00022630"/>
    </source>
</evidence>
<dbReference type="InterPro" id="IPR029058">
    <property type="entry name" value="AB_hydrolase_fold"/>
</dbReference>
<keyword evidence="8" id="KW-1185">Reference proteome</keyword>
<dbReference type="InterPro" id="IPR000262">
    <property type="entry name" value="FMN-dep_DH"/>
</dbReference>
<dbReference type="PANTHER" id="PTHR10578">
    <property type="entry name" value="S -2-HYDROXY-ACID OXIDASE-RELATED"/>
    <property type="match status" value="1"/>
</dbReference>
<feature type="domain" description="FMN hydroxy acid dehydrogenase" evidence="6">
    <location>
        <begin position="21"/>
        <end position="395"/>
    </location>
</feature>
<sequence>MSDNYGSYQTEIYGKGALMGILPGVTTDPRKLEEQARESLGVRAFNYVAGGAGEKATMDSNRLAFRQWKLIPRMMRNTPEQDVSVELFGQKYDNPLIVAPVGVQGIFHEDKETGLAEVCEEVGVPYTMSTASTSSIEEVATANKDGKRWYQLYWPKDNDVTLSLLKRAKENGFSVLVVTLDTWSLAWRPADLDNAYVPFIKGVGNQVGFTDPIFRAKFEKETGSKIEEDIIGASRAWIGGIFAGSPHSWEDLAFLRKNWDGPVVLKGIQHVEDARLALKYGCDGIVVSNHGGRQVDGAIGSLDVLPEIVDAVGDKMTVLFDSGIRTGSDVIKALCLGAKAVLVGRPVIYGLSIQGRDGARQVLKGLLTDLWQNMGLSGIRSVKDCDRSQIRKVQYGGDVKAMMGKPDIETNLDHAHAHVPTGSTLLPRPVASLISLITQSTSLSLRLGTFVGGAALDGARATTLTSLELSRALVEGILTRAGRDVAIHSGDEHGRTEAESLLERSLATLHTTVTSASFFAAATFHFSSTTLSSVANLSQALLSTLDAILGSTESSRAIAAIITLIRREFRSLEPGANTENIGVGDLLIGSLGFALLQRWGKKNTERHLRQNGGDEIVWDVVILDDGARADVIGSHELQFPERNNEELVEPSSASFVMPGNGDEAFDVVRRSSVSDSFGHRLSIPLDGQEQVSDEDIRAYIMSQLPQGCHASIRSEALTARTITVDIYDDDMAEIAAPPGTKLIEERFHHDHADGQGWRPRHTVVFRTAFNKSQSTQLRPYDDSGNFSLPEPDHHKRALPSRPLSNSPTKPHHHQSRSHPDATQGIALKHRGTTPDSPKEPPKSAPSKGPFAKFAQKVKPAGMERNEAKRTLEKKPSIASPEPSGIPGPRLPPRATKGTASVKEATAREIFSRPALKKRQTEPLNYRPTTPVPNRGLRRSPFPNSPQRQSPQSQTKHVPSHEMPASKGPRGGHFAVREKSQESLLTQTDTFLSRRGAGMRSGSPTAVQTHVRSSSSMSVTRSEADGTLSANDNRPGSSGMHRRSQSYTPSLYSLATAGSETSLLLARRPCKSAYEDMQTIQALNRDGYVPGIFPERHFVQNIRRFSRFSSASYGSNALTVMGVPSDSKSLPSTKSDGHEHSAFSENAGLPPSTILLSSFVDPAGGSNAAGETETGFPLVHYLSIDHDSKAVVLTLRGTWGFEDILTDMTCDYDDLEWQGKSWKVHKGMHASAKRLLEGGGGRVMITLRAALEEFQDYGIVLCGHSLGGGVAALLATMISEPNPSTAGTSFVTASYQPATRPHLLTADNNPNPSVPDPSPPKYTLPADRPIHVYAYGPPAVMSPFLRLATRGLITTIVNGSDIVPSLSLGILHDMHTASVSFKDDATGAKAHIRQRVSDSLRQSIIHKFYVNQPPLVVNAGDEVGEDAWAWKTLKLLRDEMRAPKLMPPGEVFVVETMRVLQRDAFTTPELGGDGYPRLGRPATRVQVRFIRDVDAWFGELRFAGGMLSDHNPARYETSLAALVRGVLDE</sequence>
<dbReference type="PANTHER" id="PTHR10578:SF86">
    <property type="entry name" value="DEPENDENT DEHYDROGENASE, PUTATIVE (AFU_ORTHOLOGUE AFUA_6G02720)-RELATED"/>
    <property type="match status" value="1"/>
</dbReference>
<dbReference type="PROSITE" id="PS51349">
    <property type="entry name" value="FMN_HYDROXY_ACID_DH_2"/>
    <property type="match status" value="1"/>
</dbReference>
<dbReference type="EMBL" id="MOOB01000027">
    <property type="protein sequence ID" value="OQE84243.1"/>
    <property type="molecule type" value="Genomic_DNA"/>
</dbReference>
<dbReference type="SUPFAM" id="SSF53474">
    <property type="entry name" value="alpha/beta-Hydrolases"/>
    <property type="match status" value="1"/>
</dbReference>
<dbReference type="GO" id="GO:0017000">
    <property type="term" value="P:antibiotic biosynthetic process"/>
    <property type="evidence" value="ECO:0007669"/>
    <property type="project" value="UniProtKB-ARBA"/>
</dbReference>
<feature type="compositionally biased region" description="Basic and acidic residues" evidence="5">
    <location>
        <begin position="861"/>
        <end position="875"/>
    </location>
</feature>
<dbReference type="InterPro" id="IPR002921">
    <property type="entry name" value="Fungal_lipase-type"/>
</dbReference>
<evidence type="ECO:0000256" key="5">
    <source>
        <dbReference type="SAM" id="MobiDB-lite"/>
    </source>
</evidence>
<dbReference type="Gene3D" id="3.20.20.70">
    <property type="entry name" value="Aldolase class I"/>
    <property type="match status" value="1"/>
</dbReference>
<feature type="region of interest" description="Disordered" evidence="5">
    <location>
        <begin position="769"/>
        <end position="972"/>
    </location>
</feature>
<dbReference type="GO" id="GO:0072330">
    <property type="term" value="P:monocarboxylic acid biosynthetic process"/>
    <property type="evidence" value="ECO:0007669"/>
    <property type="project" value="UniProtKB-ARBA"/>
</dbReference>
<feature type="compositionally biased region" description="Low complexity" evidence="5">
    <location>
        <begin position="1010"/>
        <end position="1020"/>
    </location>
</feature>
<feature type="compositionally biased region" description="Low complexity" evidence="5">
    <location>
        <begin position="938"/>
        <end position="953"/>
    </location>
</feature>
<protein>
    <recommendedName>
        <fullName evidence="6">FMN hydroxy acid dehydrogenase domain-containing protein</fullName>
    </recommendedName>
</protein>
<feature type="region of interest" description="Disordered" evidence="5">
    <location>
        <begin position="1123"/>
        <end position="1147"/>
    </location>
</feature>
<keyword evidence="4" id="KW-0560">Oxidoreductase</keyword>
<gene>
    <name evidence="7" type="ORF">PENNAL_c0027G02106</name>
</gene>
<dbReference type="Proteomes" id="UP000191691">
    <property type="component" value="Unassembled WGS sequence"/>
</dbReference>
<dbReference type="CDD" id="cd03332">
    <property type="entry name" value="LMO_FMN"/>
    <property type="match status" value="1"/>
</dbReference>
<dbReference type="GO" id="GO:0010181">
    <property type="term" value="F:FMN binding"/>
    <property type="evidence" value="ECO:0007669"/>
    <property type="project" value="InterPro"/>
</dbReference>
<dbReference type="SUPFAM" id="SSF51395">
    <property type="entry name" value="FMN-linked oxidoreductases"/>
    <property type="match status" value="1"/>
</dbReference>
<dbReference type="Pfam" id="PF01764">
    <property type="entry name" value="Lipase_3"/>
    <property type="match status" value="1"/>
</dbReference>
<dbReference type="InterPro" id="IPR008259">
    <property type="entry name" value="FMN_hydac_DH_AS"/>
</dbReference>
<evidence type="ECO:0000259" key="6">
    <source>
        <dbReference type="PROSITE" id="PS51349"/>
    </source>
</evidence>
<dbReference type="STRING" id="60175.A0A1V6YAC5"/>
<keyword evidence="3" id="KW-0288">FMN</keyword>
<dbReference type="Gene3D" id="3.40.50.1820">
    <property type="entry name" value="alpha/beta hydrolase"/>
    <property type="match status" value="1"/>
</dbReference>
<comment type="cofactor">
    <cofactor evidence="1">
        <name>FMN</name>
        <dbReference type="ChEBI" id="CHEBI:58210"/>
    </cofactor>
</comment>
<evidence type="ECO:0000256" key="1">
    <source>
        <dbReference type="ARBA" id="ARBA00001917"/>
    </source>
</evidence>
<dbReference type="GO" id="GO:0006629">
    <property type="term" value="P:lipid metabolic process"/>
    <property type="evidence" value="ECO:0007669"/>
    <property type="project" value="InterPro"/>
</dbReference>
<comment type="caution">
    <text evidence="7">The sequence shown here is derived from an EMBL/GenBank/DDBJ whole genome shotgun (WGS) entry which is preliminary data.</text>
</comment>
<dbReference type="GO" id="GO:0016491">
    <property type="term" value="F:oxidoreductase activity"/>
    <property type="evidence" value="ECO:0007669"/>
    <property type="project" value="UniProtKB-KW"/>
</dbReference>